<feature type="region of interest" description="Disordered" evidence="1">
    <location>
        <begin position="986"/>
        <end position="1011"/>
    </location>
</feature>
<evidence type="ECO:0000313" key="3">
    <source>
        <dbReference type="EMBL" id="CAD1573893.1"/>
    </source>
</evidence>
<organism evidence="3">
    <name type="scientific">Bracon brevicornis</name>
    <dbReference type="NCBI Taxonomy" id="1563983"/>
    <lineage>
        <taxon>Eukaryota</taxon>
        <taxon>Metazoa</taxon>
        <taxon>Ecdysozoa</taxon>
        <taxon>Arthropoda</taxon>
        <taxon>Hexapoda</taxon>
        <taxon>Insecta</taxon>
        <taxon>Pterygota</taxon>
        <taxon>Neoptera</taxon>
        <taxon>Endopterygota</taxon>
        <taxon>Hymenoptera</taxon>
        <taxon>Apocrita</taxon>
        <taxon>Ichneumonoidea</taxon>
        <taxon>Braconidae</taxon>
        <taxon>Braconinae</taxon>
        <taxon>Bracon</taxon>
    </lineage>
</organism>
<feature type="region of interest" description="Disordered" evidence="1">
    <location>
        <begin position="492"/>
        <end position="523"/>
    </location>
</feature>
<dbReference type="EMBL" id="CADCXW020000339">
    <property type="protein sequence ID" value="CAD1573893.1"/>
    <property type="molecule type" value="Genomic_DNA"/>
</dbReference>
<feature type="region of interest" description="Disordered" evidence="1">
    <location>
        <begin position="371"/>
        <end position="410"/>
    </location>
</feature>
<reference evidence="3" key="1">
    <citation type="submission" date="2020-07" db="EMBL/GenBank/DDBJ databases">
        <authorList>
            <person name="Ferguson B K."/>
        </authorList>
    </citation>
    <scope>NUCLEOTIDE SEQUENCE</scope>
    <source>
        <strain evidence="3">L06</strain>
    </source>
</reference>
<gene>
    <name evidence="3" type="ORF">BBRV_LOCUS102699</name>
</gene>
<keyword evidence="2" id="KW-0732">Signal</keyword>
<feature type="region of interest" description="Disordered" evidence="1">
    <location>
        <begin position="777"/>
        <end position="839"/>
    </location>
</feature>
<proteinExistence type="predicted"/>
<feature type="region of interest" description="Disordered" evidence="1">
    <location>
        <begin position="96"/>
        <end position="116"/>
    </location>
</feature>
<evidence type="ECO:0000256" key="1">
    <source>
        <dbReference type="SAM" id="MobiDB-lite"/>
    </source>
</evidence>
<feature type="compositionally biased region" description="Basic and acidic residues" evidence="1">
    <location>
        <begin position="100"/>
        <end position="112"/>
    </location>
</feature>
<feature type="chain" id="PRO_5027935654" evidence="2">
    <location>
        <begin position="23"/>
        <end position="1011"/>
    </location>
</feature>
<dbReference type="AlphaFoldDB" id="A0A6V7LCM5"/>
<feature type="signal peptide" evidence="2">
    <location>
        <begin position="1"/>
        <end position="22"/>
    </location>
</feature>
<evidence type="ECO:0000256" key="2">
    <source>
        <dbReference type="SAM" id="SignalP"/>
    </source>
</evidence>
<feature type="compositionally biased region" description="Basic residues" evidence="1">
    <location>
        <begin position="997"/>
        <end position="1011"/>
    </location>
</feature>
<feature type="compositionally biased region" description="Polar residues" evidence="1">
    <location>
        <begin position="371"/>
        <end position="385"/>
    </location>
</feature>
<accession>A0A6V7LCM5</accession>
<protein>
    <submittedName>
        <fullName evidence="3">Uncharacterized protein</fullName>
    </submittedName>
</protein>
<feature type="region of interest" description="Disordered" evidence="1">
    <location>
        <begin position="181"/>
        <end position="200"/>
    </location>
</feature>
<sequence>MKASEKLVLVYLATCSLTCALAAEGSDRGVRLPRAQSSHYDSVKLSTILDNDFTREPERKVSRLMGGHIKLTTTTESSKDSDEDVATWDDGLILSSAGNGKEKRPREDDDYKNSLSQQVKEGKYGLLQNEIFSKPPKRPGIISYLYNPEVPKDNAKNLGGLDDEEIWLAENHLLVLRGGNFPEQHETDQPSSDHQGWTPIDDYEAPKRQVKIPSRPKVPPPFPVQLKEGGPITVIGANETERPKWFEGLIPANETYLSSDWNRSEVEIGNDRQTKSGPSLGGIVGPFFPSLPPGAVFVPPPGNQSDYDDDDQSIYYPPPYSFKYTQDNSTAVPPGPLVPGIILPPPPDFFSQLEEKKTTKSHITKYPKRINTTPKSETYSTFNRKPSSKPFKLASSTTPGKEPRPFTMKPLHKFKPKNFTITYTESVTKAPEPFVEVTTPPTNKVSTLEISEINTIRPILTNQVIETSTEEQKSRWKPLTGKSSPIVAYYASTPPPTVDDPIETTPGTVKTIKPRRPQSPAPSSASYYFYEEAGDDVSGTTPTPVYFQESTTLYKAEESTKKPYYNVEVTPAQIAREEYNVEVIEPIVKSSPRYQYTELSPTPNPRSQGQRMLSDSPQIYYQTERPQFNLPTFYTTPPPTPETYNHPSKPKPVYQYSFEATNYAQRGRQKDLYKQEVNEPAAKQVTFNEWQEEVVDVGQQQYNDYDSEIVPEQRLQPERNHYRTRPIVNFPTTTVRPSIVNTTPNPAHAYYTKQEERLLDDVTREYFTNFGKKINKNDRLPSTTPIYGKSSVTERPNYPTANSYTANTFDDRQKPNYSGPRVKVHYGDQAQSPYPSLESDTRVNYQRPLPPINPDAEFLPGYGPKENEPVIERYRTAKPIRPYVPQIDRYNGQQIRQPAGPTSFVPLDDTREGQRIFPARPISLSGDIAVNYRDPRPAINPDAEFIDPGQAGINQDKPSSYFAYRLPGDAGHFYFLTPHAISQKQQDGNSYLYSRSRGSRFARRRRVPTNA</sequence>
<name>A0A6V7LCM5_9HYME</name>
<feature type="compositionally biased region" description="Polar residues" evidence="1">
    <location>
        <begin position="780"/>
        <end position="808"/>
    </location>
</feature>